<dbReference type="GO" id="GO:0000155">
    <property type="term" value="F:phosphorelay sensor kinase activity"/>
    <property type="evidence" value="ECO:0007669"/>
    <property type="project" value="InterPro"/>
</dbReference>
<organism evidence="12 13">
    <name type="scientific">Faecalibacter rhinopitheci</name>
    <dbReference type="NCBI Taxonomy" id="2779678"/>
    <lineage>
        <taxon>Bacteria</taxon>
        <taxon>Pseudomonadati</taxon>
        <taxon>Bacteroidota</taxon>
        <taxon>Flavobacteriia</taxon>
        <taxon>Flavobacteriales</taxon>
        <taxon>Weeksellaceae</taxon>
        <taxon>Faecalibacter</taxon>
    </lineage>
</organism>
<sequence length="735" mass="84975">MLILIVFLFANIIFAQNVVENFKKQYESKNYDHPEKITATTAYIFSLFSAKKFDKAKEILNDNIAQRKERGDYKSVTILYCIEAMSNRILENTTESKKSIQQAIKYSDYINDSEAKGFVAYSQGWIYSRDGEQSKAVKYILDAIKLYDKSPKSTSILKRKSSAYNELSVIYADLGEDELDEKYSKIALSFAEQLNEPQVLFTAYMKMGNLYNKLFDKNASLIQNRNLAEKYFLKSIEIFRKNESLMSAPTDLSYAANNLASLYLYSYPENYHDKGLHYAKLANEIAIKYGQADQIASTYGLLSEIELSKNNSNQAIVYLFAALDALQKSSVVNRNIELNIYESLAQIFENKGNYQDAVKYYKEYVILFKALYDQEKLEISKRLESQFEKEIQKQHILTLQLESDKKAQKIDLMQALGIQQEERLKNLKLQEEYQREKLRFSELKSEKSAQQLKYSRLEMQQKNNDIINFKRILAYKEKINRYYITSIFVFILLLGLLLYAYKQRIKSLKQTNELHALELEKEKQNTKISTLTALLEGQEKERSRLARDLHDGLGGLLSSTKLHLTHLNNNSDVNYKNSINNSISQIDGAVDELRRVAHNLMPDLLIKYGLEVALKEFSNRMSNDLLDIDVQFFNYNNSLTQDQELIIYRIIQELVNNAIKHSSASLIIIQLTETDNMIFLTVEDDGKGFNIKNINIKKSAGFINIQSRVEFLKGKINIQSEENIGTSIEIQLPIQ</sequence>
<dbReference type="GO" id="GO:0046983">
    <property type="term" value="F:protein dimerization activity"/>
    <property type="evidence" value="ECO:0007669"/>
    <property type="project" value="InterPro"/>
</dbReference>
<keyword evidence="3" id="KW-0597">Phosphoprotein</keyword>
<dbReference type="AlphaFoldDB" id="A0A8J7FQN6"/>
<keyword evidence="6 12" id="KW-0418">Kinase</keyword>
<dbReference type="PROSITE" id="PS50109">
    <property type="entry name" value="HIS_KIN"/>
    <property type="match status" value="1"/>
</dbReference>
<dbReference type="GO" id="GO:0016020">
    <property type="term" value="C:membrane"/>
    <property type="evidence" value="ECO:0007669"/>
    <property type="project" value="InterPro"/>
</dbReference>
<keyword evidence="8" id="KW-0902">Two-component regulatory system</keyword>
<evidence type="ECO:0000256" key="8">
    <source>
        <dbReference type="ARBA" id="ARBA00023012"/>
    </source>
</evidence>
<gene>
    <name evidence="12" type="ORF">IM532_01000</name>
</gene>
<dbReference type="CDD" id="cd16917">
    <property type="entry name" value="HATPase_UhpB-NarQ-NarX-like"/>
    <property type="match status" value="1"/>
</dbReference>
<accession>A0A8J7FQN6</accession>
<dbReference type="InterPro" id="IPR003594">
    <property type="entry name" value="HATPase_dom"/>
</dbReference>
<dbReference type="EMBL" id="JADGIK010000001">
    <property type="protein sequence ID" value="MBF0596052.1"/>
    <property type="molecule type" value="Genomic_DNA"/>
</dbReference>
<keyword evidence="4" id="KW-0808">Transferase</keyword>
<feature type="transmembrane region" description="Helical" evidence="10">
    <location>
        <begin position="482"/>
        <end position="501"/>
    </location>
</feature>
<keyword evidence="9" id="KW-0175">Coiled coil</keyword>
<evidence type="ECO:0000256" key="3">
    <source>
        <dbReference type="ARBA" id="ARBA00022553"/>
    </source>
</evidence>
<name>A0A8J7FQN6_9FLAO</name>
<dbReference type="InterPro" id="IPR011712">
    <property type="entry name" value="Sig_transdc_His_kin_sub3_dim/P"/>
</dbReference>
<dbReference type="Gene3D" id="1.20.5.1930">
    <property type="match status" value="1"/>
</dbReference>
<dbReference type="SMART" id="SM00387">
    <property type="entry name" value="HATPase_c"/>
    <property type="match status" value="1"/>
</dbReference>
<keyword evidence="5" id="KW-0547">Nucleotide-binding</keyword>
<proteinExistence type="predicted"/>
<keyword evidence="10" id="KW-0812">Transmembrane</keyword>
<dbReference type="SUPFAM" id="SSF48452">
    <property type="entry name" value="TPR-like"/>
    <property type="match status" value="2"/>
</dbReference>
<dbReference type="Pfam" id="PF13181">
    <property type="entry name" value="TPR_8"/>
    <property type="match status" value="1"/>
</dbReference>
<evidence type="ECO:0000259" key="11">
    <source>
        <dbReference type="PROSITE" id="PS50109"/>
    </source>
</evidence>
<keyword evidence="13" id="KW-1185">Reference proteome</keyword>
<keyword evidence="10" id="KW-1133">Transmembrane helix</keyword>
<dbReference type="Gene3D" id="3.30.565.10">
    <property type="entry name" value="Histidine kinase-like ATPase, C-terminal domain"/>
    <property type="match status" value="1"/>
</dbReference>
<evidence type="ECO:0000256" key="1">
    <source>
        <dbReference type="ARBA" id="ARBA00000085"/>
    </source>
</evidence>
<dbReference type="GO" id="GO:0005524">
    <property type="term" value="F:ATP binding"/>
    <property type="evidence" value="ECO:0007669"/>
    <property type="project" value="UniProtKB-KW"/>
</dbReference>
<dbReference type="Gene3D" id="1.25.40.10">
    <property type="entry name" value="Tetratricopeptide repeat domain"/>
    <property type="match status" value="2"/>
</dbReference>
<dbReference type="SUPFAM" id="SSF55874">
    <property type="entry name" value="ATPase domain of HSP90 chaperone/DNA topoisomerase II/histidine kinase"/>
    <property type="match status" value="1"/>
</dbReference>
<reference evidence="12" key="1">
    <citation type="submission" date="2020-10" db="EMBL/GenBank/DDBJ databases">
        <authorList>
            <person name="Lu T."/>
            <person name="Wang Q."/>
            <person name="Han X."/>
        </authorList>
    </citation>
    <scope>NUCLEOTIDE SEQUENCE</scope>
    <source>
        <strain evidence="12">WQ 117</strain>
    </source>
</reference>
<evidence type="ECO:0000256" key="4">
    <source>
        <dbReference type="ARBA" id="ARBA00022679"/>
    </source>
</evidence>
<dbReference type="SMART" id="SM00028">
    <property type="entry name" value="TPR"/>
    <property type="match status" value="4"/>
</dbReference>
<evidence type="ECO:0000313" key="13">
    <source>
        <dbReference type="Proteomes" id="UP000608754"/>
    </source>
</evidence>
<dbReference type="PANTHER" id="PTHR24421:SF10">
    <property type="entry name" value="NITRATE_NITRITE SENSOR PROTEIN NARQ"/>
    <property type="match status" value="1"/>
</dbReference>
<evidence type="ECO:0000256" key="9">
    <source>
        <dbReference type="SAM" id="Coils"/>
    </source>
</evidence>
<comment type="catalytic activity">
    <reaction evidence="1">
        <text>ATP + protein L-histidine = ADP + protein N-phospho-L-histidine.</text>
        <dbReference type="EC" id="2.7.13.3"/>
    </reaction>
</comment>
<evidence type="ECO:0000256" key="5">
    <source>
        <dbReference type="ARBA" id="ARBA00022741"/>
    </source>
</evidence>
<feature type="coiled-coil region" evidence="9">
    <location>
        <begin position="505"/>
        <end position="541"/>
    </location>
</feature>
<dbReference type="Proteomes" id="UP000608754">
    <property type="component" value="Unassembled WGS sequence"/>
</dbReference>
<dbReference type="InterPro" id="IPR050482">
    <property type="entry name" value="Sensor_HK_TwoCompSys"/>
</dbReference>
<dbReference type="PANTHER" id="PTHR24421">
    <property type="entry name" value="NITRATE/NITRITE SENSOR PROTEIN NARX-RELATED"/>
    <property type="match status" value="1"/>
</dbReference>
<evidence type="ECO:0000313" key="12">
    <source>
        <dbReference type="EMBL" id="MBF0596052.1"/>
    </source>
</evidence>
<dbReference type="InterPro" id="IPR019734">
    <property type="entry name" value="TPR_rpt"/>
</dbReference>
<dbReference type="EC" id="2.7.13.3" evidence="2"/>
<feature type="domain" description="Histidine kinase" evidence="11">
    <location>
        <begin position="544"/>
        <end position="735"/>
    </location>
</feature>
<keyword evidence="7" id="KW-0067">ATP-binding</keyword>
<evidence type="ECO:0000256" key="6">
    <source>
        <dbReference type="ARBA" id="ARBA00022777"/>
    </source>
</evidence>
<evidence type="ECO:0000256" key="7">
    <source>
        <dbReference type="ARBA" id="ARBA00022840"/>
    </source>
</evidence>
<evidence type="ECO:0000256" key="10">
    <source>
        <dbReference type="SAM" id="Phobius"/>
    </source>
</evidence>
<dbReference type="InterPro" id="IPR036890">
    <property type="entry name" value="HATPase_C_sf"/>
</dbReference>
<comment type="caution">
    <text evidence="12">The sequence shown here is derived from an EMBL/GenBank/DDBJ whole genome shotgun (WGS) entry which is preliminary data.</text>
</comment>
<dbReference type="Pfam" id="PF02518">
    <property type="entry name" value="HATPase_c"/>
    <property type="match status" value="1"/>
</dbReference>
<keyword evidence="10" id="KW-0472">Membrane</keyword>
<dbReference type="InterPro" id="IPR011990">
    <property type="entry name" value="TPR-like_helical_dom_sf"/>
</dbReference>
<dbReference type="Pfam" id="PF07730">
    <property type="entry name" value="HisKA_3"/>
    <property type="match status" value="1"/>
</dbReference>
<dbReference type="InterPro" id="IPR005467">
    <property type="entry name" value="His_kinase_dom"/>
</dbReference>
<protein>
    <recommendedName>
        <fullName evidence="2">histidine kinase</fullName>
        <ecNumber evidence="2">2.7.13.3</ecNumber>
    </recommendedName>
</protein>
<evidence type="ECO:0000256" key="2">
    <source>
        <dbReference type="ARBA" id="ARBA00012438"/>
    </source>
</evidence>